<sequence>MSLFDIVLHTSLEDHKNVADYAEKLCEAREDIQACNDEWFLPDALLICVFFRGLGPSYETFRSAYLAKRDLVPTKHDDGSETPGITFEEAMAAARGEEQLQNNFKRVR</sequence>
<proteinExistence type="predicted"/>
<reference evidence="1 2" key="1">
    <citation type="journal article" date="2020" name="bioRxiv">
        <title>Whole genome comparisons of ergot fungi reveals the divergence and evolution of species within the genus Claviceps are the result of varying mechanisms driving genome evolution and host range expansion.</title>
        <authorList>
            <person name="Wyka S.A."/>
            <person name="Mondo S.J."/>
            <person name="Liu M."/>
            <person name="Dettman J."/>
            <person name="Nalam V."/>
            <person name="Broders K.D."/>
        </authorList>
    </citation>
    <scope>NUCLEOTIDE SEQUENCE [LARGE SCALE GENOMIC DNA]</scope>
    <source>
        <strain evidence="1 2">Clav52</strain>
    </source>
</reference>
<keyword evidence="2" id="KW-1185">Reference proteome</keyword>
<dbReference type="AlphaFoldDB" id="A0A9P7QBQ5"/>
<comment type="caution">
    <text evidence="1">The sequence shown here is derived from an EMBL/GenBank/DDBJ whole genome shotgun (WGS) entry which is preliminary data.</text>
</comment>
<evidence type="ECO:0000313" key="1">
    <source>
        <dbReference type="EMBL" id="KAG6284195.1"/>
    </source>
</evidence>
<organism evidence="1 2">
    <name type="scientific">Claviceps aff. purpurea</name>
    <dbReference type="NCBI Taxonomy" id="1967640"/>
    <lineage>
        <taxon>Eukaryota</taxon>
        <taxon>Fungi</taxon>
        <taxon>Dikarya</taxon>
        <taxon>Ascomycota</taxon>
        <taxon>Pezizomycotina</taxon>
        <taxon>Sordariomycetes</taxon>
        <taxon>Hypocreomycetidae</taxon>
        <taxon>Hypocreales</taxon>
        <taxon>Clavicipitaceae</taxon>
        <taxon>Claviceps</taxon>
    </lineage>
</organism>
<gene>
    <name evidence="1" type="ORF">E4U09_008155</name>
</gene>
<dbReference type="EMBL" id="SRRH01000930">
    <property type="protein sequence ID" value="KAG6284195.1"/>
    <property type="molecule type" value="Genomic_DNA"/>
</dbReference>
<protein>
    <submittedName>
        <fullName evidence="1">Uncharacterized protein</fullName>
    </submittedName>
</protein>
<evidence type="ECO:0000313" key="2">
    <source>
        <dbReference type="Proteomes" id="UP000707071"/>
    </source>
</evidence>
<dbReference type="Proteomes" id="UP000707071">
    <property type="component" value="Unassembled WGS sequence"/>
</dbReference>
<accession>A0A9P7QBQ5</accession>
<name>A0A9P7QBQ5_9HYPO</name>